<dbReference type="Gramene" id="ABP00838">
    <property type="protein sequence ID" value="ABP00838"/>
    <property type="gene ID" value="OSTLU_43793"/>
</dbReference>
<dbReference type="eggNOG" id="KOG2180">
    <property type="taxonomic scope" value="Eukaryota"/>
</dbReference>
<dbReference type="OrthoDB" id="10261632at2759"/>
<dbReference type="Pfam" id="PF16854">
    <property type="entry name" value="VPS53_C"/>
    <property type="match status" value="1"/>
</dbReference>
<protein>
    <submittedName>
        <fullName evidence="11">Uncharacterized protein</fullName>
    </submittedName>
</protein>
<dbReference type="InterPro" id="IPR039766">
    <property type="entry name" value="Vps53"/>
</dbReference>
<dbReference type="RefSeq" id="XP_001422521.1">
    <property type="nucleotide sequence ID" value="XM_001422484.1"/>
</dbReference>
<dbReference type="OMA" id="YKFAEAK"/>
<organism evidence="11 12">
    <name type="scientific">Ostreococcus lucimarinus (strain CCE9901)</name>
    <dbReference type="NCBI Taxonomy" id="436017"/>
    <lineage>
        <taxon>Eukaryota</taxon>
        <taxon>Viridiplantae</taxon>
        <taxon>Chlorophyta</taxon>
        <taxon>Mamiellophyceae</taxon>
        <taxon>Mamiellales</taxon>
        <taxon>Bathycoccaceae</taxon>
        <taxon>Ostreococcus</taxon>
    </lineage>
</organism>
<dbReference type="PANTHER" id="PTHR12820">
    <property type="entry name" value="VACUOLAR SORTING PROTEIN 53"/>
    <property type="match status" value="1"/>
</dbReference>
<evidence type="ECO:0000256" key="5">
    <source>
        <dbReference type="ARBA" id="ARBA00023034"/>
    </source>
</evidence>
<feature type="domain" description="Vps53 C-terminal" evidence="10">
    <location>
        <begin position="619"/>
        <end position="706"/>
    </location>
</feature>
<dbReference type="KEGG" id="olu:OSTLU_43793"/>
<keyword evidence="5" id="KW-0333">Golgi apparatus</keyword>
<accession>A4SAY6</accession>
<gene>
    <name evidence="11" type="ORF">OSTLU_43793</name>
</gene>
<evidence type="ECO:0000256" key="4">
    <source>
        <dbReference type="ARBA" id="ARBA00022753"/>
    </source>
</evidence>
<dbReference type="HOGENOM" id="CLU_007339_0_0_1"/>
<dbReference type="STRING" id="436017.A4SAY6"/>
<dbReference type="AlphaFoldDB" id="A4SAY6"/>
<keyword evidence="6" id="KW-0472">Membrane</keyword>
<dbReference type="GeneID" id="5006579"/>
<evidence type="ECO:0000313" key="11">
    <source>
        <dbReference type="EMBL" id="ABP00838.1"/>
    </source>
</evidence>
<evidence type="ECO:0000259" key="9">
    <source>
        <dbReference type="Pfam" id="PF04100"/>
    </source>
</evidence>
<dbReference type="PANTHER" id="PTHR12820:SF0">
    <property type="entry name" value="VACUOLAR PROTEIN SORTING-ASSOCIATED PROTEIN 53 HOMOLOG"/>
    <property type="match status" value="1"/>
</dbReference>
<dbReference type="Proteomes" id="UP000001568">
    <property type="component" value="Chromosome 20"/>
</dbReference>
<comment type="similarity">
    <text evidence="3">Belongs to the VPS53 family.</text>
</comment>
<evidence type="ECO:0000256" key="8">
    <source>
        <dbReference type="SAM" id="MobiDB-lite"/>
    </source>
</evidence>
<feature type="domain" description="Vps53 N-terminal" evidence="9">
    <location>
        <begin position="11"/>
        <end position="419"/>
    </location>
</feature>
<evidence type="ECO:0000259" key="10">
    <source>
        <dbReference type="Pfam" id="PF16854"/>
    </source>
</evidence>
<dbReference type="GO" id="GO:0000938">
    <property type="term" value="C:GARP complex"/>
    <property type="evidence" value="ECO:0007669"/>
    <property type="project" value="InterPro"/>
</dbReference>
<feature type="coiled-coil region" evidence="7">
    <location>
        <begin position="341"/>
        <end position="368"/>
    </location>
</feature>
<dbReference type="InterPro" id="IPR038260">
    <property type="entry name" value="Vps53_C_sf"/>
</dbReference>
<keyword evidence="7" id="KW-0175">Coiled coil</keyword>
<dbReference type="Gene3D" id="1.10.357.110">
    <property type="entry name" value="Vacuolar protein sorting-associated protein 53, C-terminus"/>
    <property type="match status" value="1"/>
</dbReference>
<feature type="region of interest" description="Disordered" evidence="8">
    <location>
        <begin position="728"/>
        <end position="749"/>
    </location>
</feature>
<dbReference type="GO" id="GO:0005829">
    <property type="term" value="C:cytosol"/>
    <property type="evidence" value="ECO:0007669"/>
    <property type="project" value="GOC"/>
</dbReference>
<keyword evidence="4" id="KW-0967">Endosome</keyword>
<proteinExistence type="inferred from homology"/>
<evidence type="ECO:0000256" key="6">
    <source>
        <dbReference type="ARBA" id="ARBA00023136"/>
    </source>
</evidence>
<name>A4SAY6_OSTLU</name>
<comment type="subcellular location">
    <subcellularLocation>
        <location evidence="2">Endosome membrane</location>
        <topology evidence="2">Peripheral membrane protein</topology>
    </subcellularLocation>
    <subcellularLocation>
        <location evidence="1">Golgi apparatus</location>
        <location evidence="1">trans-Golgi network membrane</location>
        <topology evidence="1">Peripheral membrane protein</topology>
    </subcellularLocation>
</comment>
<dbReference type="GO" id="GO:0042147">
    <property type="term" value="P:retrograde transport, endosome to Golgi"/>
    <property type="evidence" value="ECO:0007669"/>
    <property type="project" value="InterPro"/>
</dbReference>
<dbReference type="InterPro" id="IPR007234">
    <property type="entry name" value="Vps53_N"/>
</dbReference>
<evidence type="ECO:0000256" key="7">
    <source>
        <dbReference type="SAM" id="Coils"/>
    </source>
</evidence>
<evidence type="ECO:0000256" key="3">
    <source>
        <dbReference type="ARBA" id="ARBA00008628"/>
    </source>
</evidence>
<sequence length="763" mass="84173">MSSTDAFEHQNFNAVDFINRVLPDERALAGVDKMIAKLRARVKLVDAEILGALRAQHGSEARARDDFEVIVSGIDALAERATETERKAAATEANVREICADIVRLDRAKNHLTNSITTLRRLSMFVSGMEQLELFALRRQYGDAANLLQAASQLATHFEGYSQIPKIAELQEKYRGVKNQLRAAVFDDFHTTWLPHVMDGDAAAQKKLRDACLVVNALEPSVREELVGNLTNRELTNYASVFSAHESGDFLGRIARRYDWITRQLQSKESMWAVFPAHWRVPQLLSVSLCKLTRAQLAEALDARGPHDVQKLLHAMHVTIEFEMELDERFGTGAGVEDDELEGDSASASMLRQKLERAEREKQTENLRGGRVLPMDSAAEAAATFMFRGSVGSCFEDHLADYVALERRQLFEQINESIRNETWQGDETNPRILASATSVFVQVLIAYAKALNERIDVAALNATDARRPEAQRAAEIKCICLIVNTAEYCNETVGPLGDSMVKSLEDNFKEKVDMMDVEDAFSTTLSEALNKLIGVVEAKSNLVSGMLRVNWGALDVVGDQSEYVDTFERAIAHAMPVLRASVSDIHHTFFCEKLASSIAPKLYIAVFKCKRFSEIGGQQLLLDMHAVKAILLSLPAIAAAGTDVTAEPSAPPMSYAKMIAREMGKVEALVKTILSPNDGLAETFKALLPMTANATDFKAICLLKGMKPNEISEPPFGLFASVGAPASSKPLEDLPNVPNRPKAPRMDNVTAKMSGMFKQGTKQ</sequence>
<dbReference type="EMBL" id="CP000600">
    <property type="protein sequence ID" value="ABP00838.1"/>
    <property type="molecule type" value="Genomic_DNA"/>
</dbReference>
<dbReference type="InterPro" id="IPR031745">
    <property type="entry name" value="Vps53_C"/>
</dbReference>
<reference evidence="11 12" key="1">
    <citation type="journal article" date="2007" name="Proc. Natl. Acad. Sci. U.S.A.">
        <title>The tiny eukaryote Ostreococcus provides genomic insights into the paradox of plankton speciation.</title>
        <authorList>
            <person name="Palenik B."/>
            <person name="Grimwood J."/>
            <person name="Aerts A."/>
            <person name="Rouze P."/>
            <person name="Salamov A."/>
            <person name="Putnam N."/>
            <person name="Dupont C."/>
            <person name="Jorgensen R."/>
            <person name="Derelle E."/>
            <person name="Rombauts S."/>
            <person name="Zhou K."/>
            <person name="Otillar R."/>
            <person name="Merchant S.S."/>
            <person name="Podell S."/>
            <person name="Gaasterland T."/>
            <person name="Napoli C."/>
            <person name="Gendler K."/>
            <person name="Manuell A."/>
            <person name="Tai V."/>
            <person name="Vallon O."/>
            <person name="Piganeau G."/>
            <person name="Jancek S."/>
            <person name="Heijde M."/>
            <person name="Jabbari K."/>
            <person name="Bowler C."/>
            <person name="Lohr M."/>
            <person name="Robbens S."/>
            <person name="Werner G."/>
            <person name="Dubchak I."/>
            <person name="Pazour G.J."/>
            <person name="Ren Q."/>
            <person name="Paulsen I."/>
            <person name="Delwiche C."/>
            <person name="Schmutz J."/>
            <person name="Rokhsar D."/>
            <person name="Van de Peer Y."/>
            <person name="Moreau H."/>
            <person name="Grigoriev I.V."/>
        </authorList>
    </citation>
    <scope>NUCLEOTIDE SEQUENCE [LARGE SCALE GENOMIC DNA]</scope>
    <source>
        <strain evidence="11 12">CCE9901</strain>
    </source>
</reference>
<evidence type="ECO:0000256" key="2">
    <source>
        <dbReference type="ARBA" id="ARBA00004481"/>
    </source>
</evidence>
<dbReference type="GO" id="GO:0010008">
    <property type="term" value="C:endosome membrane"/>
    <property type="evidence" value="ECO:0007669"/>
    <property type="project" value="UniProtKB-SubCell"/>
</dbReference>
<evidence type="ECO:0000256" key="1">
    <source>
        <dbReference type="ARBA" id="ARBA00004150"/>
    </source>
</evidence>
<evidence type="ECO:0000313" key="12">
    <source>
        <dbReference type="Proteomes" id="UP000001568"/>
    </source>
</evidence>
<dbReference type="Pfam" id="PF04100">
    <property type="entry name" value="Vps53_N"/>
    <property type="match status" value="1"/>
</dbReference>
<keyword evidence="12" id="KW-1185">Reference proteome</keyword>